<dbReference type="AlphaFoldDB" id="A0AAG5D1W0"/>
<proteinExistence type="predicted"/>
<dbReference type="EnsemblMetazoa" id="ENSAATROPT005246">
    <property type="protein sequence ID" value="ENSAATROPP004890"/>
    <property type="gene ID" value="ENSAATROPG004210"/>
</dbReference>
<evidence type="ECO:0000256" key="1">
    <source>
        <dbReference type="SAM" id="MobiDB-lite"/>
    </source>
</evidence>
<protein>
    <submittedName>
        <fullName evidence="2">Uncharacterized protein</fullName>
    </submittedName>
</protein>
<name>A0AAG5D1W0_ANOAO</name>
<dbReference type="Proteomes" id="UP000075880">
    <property type="component" value="Unassembled WGS sequence"/>
</dbReference>
<evidence type="ECO:0000313" key="3">
    <source>
        <dbReference type="Proteomes" id="UP000075880"/>
    </source>
</evidence>
<sequence>MISSGRPYRSEHPYRGDGSSLAGKYKQLAYQPDCTV</sequence>
<evidence type="ECO:0000313" key="2">
    <source>
        <dbReference type="EnsemblMetazoa" id="ENSAATROPP004890"/>
    </source>
</evidence>
<feature type="region of interest" description="Disordered" evidence="1">
    <location>
        <begin position="1"/>
        <end position="22"/>
    </location>
</feature>
<reference evidence="2" key="1">
    <citation type="submission" date="2024-04" db="UniProtKB">
        <authorList>
            <consortium name="EnsemblMetazoa"/>
        </authorList>
    </citation>
    <scope>IDENTIFICATION</scope>
    <source>
        <strain evidence="2">EBRO</strain>
    </source>
</reference>
<keyword evidence="3" id="KW-1185">Reference proteome</keyword>
<organism evidence="2 3">
    <name type="scientific">Anopheles atroparvus</name>
    <name type="common">European mosquito</name>
    <dbReference type="NCBI Taxonomy" id="41427"/>
    <lineage>
        <taxon>Eukaryota</taxon>
        <taxon>Metazoa</taxon>
        <taxon>Ecdysozoa</taxon>
        <taxon>Arthropoda</taxon>
        <taxon>Hexapoda</taxon>
        <taxon>Insecta</taxon>
        <taxon>Pterygota</taxon>
        <taxon>Neoptera</taxon>
        <taxon>Endopterygota</taxon>
        <taxon>Diptera</taxon>
        <taxon>Nematocera</taxon>
        <taxon>Culicoidea</taxon>
        <taxon>Culicidae</taxon>
        <taxon>Anophelinae</taxon>
        <taxon>Anopheles</taxon>
    </lineage>
</organism>
<accession>A0AAG5D1W0</accession>